<dbReference type="EMBL" id="BK032814">
    <property type="protein sequence ID" value="DAF61652.1"/>
    <property type="molecule type" value="Genomic_DNA"/>
</dbReference>
<protein>
    <submittedName>
        <fullName evidence="1">Uncharacterized protein</fullName>
    </submittedName>
</protein>
<evidence type="ECO:0000313" key="1">
    <source>
        <dbReference type="EMBL" id="DAF61652.1"/>
    </source>
</evidence>
<accession>A0A8S5TEC5</accession>
<proteinExistence type="predicted"/>
<reference evidence="1" key="1">
    <citation type="journal article" date="2021" name="Proc. Natl. Acad. Sci. U.S.A.">
        <title>A Catalog of Tens of Thousands of Viruses from Human Metagenomes Reveals Hidden Associations with Chronic Diseases.</title>
        <authorList>
            <person name="Tisza M.J."/>
            <person name="Buck C.B."/>
        </authorList>
    </citation>
    <scope>NUCLEOTIDE SEQUENCE</scope>
    <source>
        <strain evidence="1">CtzEO1</strain>
    </source>
</reference>
<organism evidence="1">
    <name type="scientific">Siphoviridae sp. ctzEO1</name>
    <dbReference type="NCBI Taxonomy" id="2827979"/>
    <lineage>
        <taxon>Viruses</taxon>
        <taxon>Duplodnaviria</taxon>
        <taxon>Heunggongvirae</taxon>
        <taxon>Uroviricota</taxon>
        <taxon>Caudoviricetes</taxon>
    </lineage>
</organism>
<name>A0A8S5TEC5_9CAUD</name>
<sequence length="31" mass="3855">MIFSPIYFQTFRFDSGHRRNGYKKINQKIDF</sequence>